<dbReference type="InterPro" id="IPR036236">
    <property type="entry name" value="Znf_C2H2_sf"/>
</dbReference>
<evidence type="ECO:0000313" key="8">
    <source>
        <dbReference type="Proteomes" id="UP000557268"/>
    </source>
</evidence>
<comment type="caution">
    <text evidence="7">The sequence shown here is derived from an EMBL/GenBank/DDBJ whole genome shotgun (WGS) entry which is preliminary data.</text>
</comment>
<feature type="non-terminal residue" evidence="7">
    <location>
        <position position="1"/>
    </location>
</feature>
<dbReference type="Pfam" id="PF00096">
    <property type="entry name" value="zf-C2H2"/>
    <property type="match status" value="2"/>
</dbReference>
<feature type="domain" description="C2H2-type" evidence="6">
    <location>
        <begin position="13"/>
        <end position="40"/>
    </location>
</feature>
<dbReference type="FunFam" id="3.30.160.60:FF:002343">
    <property type="entry name" value="Zinc finger protein 33A"/>
    <property type="match status" value="1"/>
</dbReference>
<protein>
    <submittedName>
        <fullName evidence="7">ZN724 protein</fullName>
    </submittedName>
</protein>
<name>A0A7K5WZB4_9SYLV</name>
<dbReference type="AlphaFoldDB" id="A0A7K5WZB4"/>
<evidence type="ECO:0000256" key="3">
    <source>
        <dbReference type="ARBA" id="ARBA00022771"/>
    </source>
</evidence>
<evidence type="ECO:0000256" key="1">
    <source>
        <dbReference type="ARBA" id="ARBA00022723"/>
    </source>
</evidence>
<organism evidence="7 8">
    <name type="scientific">Hylia prasina</name>
    <name type="common">green hylia</name>
    <dbReference type="NCBI Taxonomy" id="208073"/>
    <lineage>
        <taxon>Eukaryota</taxon>
        <taxon>Metazoa</taxon>
        <taxon>Chordata</taxon>
        <taxon>Craniata</taxon>
        <taxon>Vertebrata</taxon>
        <taxon>Euteleostomi</taxon>
        <taxon>Archelosauria</taxon>
        <taxon>Archosauria</taxon>
        <taxon>Dinosauria</taxon>
        <taxon>Saurischia</taxon>
        <taxon>Theropoda</taxon>
        <taxon>Coelurosauria</taxon>
        <taxon>Aves</taxon>
        <taxon>Neognathae</taxon>
        <taxon>Neoaves</taxon>
        <taxon>Telluraves</taxon>
        <taxon>Australaves</taxon>
        <taxon>Passeriformes</taxon>
        <taxon>Sylvioidea</taxon>
        <taxon>Sylviidae</taxon>
        <taxon>Acrocephalinae</taxon>
        <taxon>Hylia</taxon>
    </lineage>
</organism>
<dbReference type="InterPro" id="IPR013087">
    <property type="entry name" value="Znf_C2H2_type"/>
</dbReference>
<dbReference type="FunFam" id="3.30.160.60:FF:000454">
    <property type="entry name" value="Zinc finger protein 624"/>
    <property type="match status" value="1"/>
</dbReference>
<sequence>SKHRRTHTGEKPFRCFRCGKSFNVSSNLYRHQRGHGEAAPEKPRGVPYRCEECGKSFGRNKELAAHRRLHAGEPPFRCGDCG</sequence>
<keyword evidence="4" id="KW-0862">Zinc</keyword>
<evidence type="ECO:0000256" key="5">
    <source>
        <dbReference type="PROSITE-ProRule" id="PRU00042"/>
    </source>
</evidence>
<evidence type="ECO:0000313" key="7">
    <source>
        <dbReference type="EMBL" id="NWU45931.1"/>
    </source>
</evidence>
<keyword evidence="3 5" id="KW-0863">Zinc-finger</keyword>
<dbReference type="SUPFAM" id="SSF57667">
    <property type="entry name" value="beta-beta-alpha zinc fingers"/>
    <property type="match status" value="2"/>
</dbReference>
<keyword evidence="1" id="KW-0479">Metal-binding</keyword>
<dbReference type="PANTHER" id="PTHR23226:SF405">
    <property type="entry name" value="GASTRULA ZINC FINGER PROTEIN XLCGF26.1-LIKE-RELATED"/>
    <property type="match status" value="1"/>
</dbReference>
<dbReference type="PROSITE" id="PS00028">
    <property type="entry name" value="ZINC_FINGER_C2H2_1"/>
    <property type="match status" value="2"/>
</dbReference>
<dbReference type="EMBL" id="VYXD01016702">
    <property type="protein sequence ID" value="NWU45931.1"/>
    <property type="molecule type" value="Genomic_DNA"/>
</dbReference>
<reference evidence="7 8" key="1">
    <citation type="submission" date="2019-09" db="EMBL/GenBank/DDBJ databases">
        <title>Bird 10,000 Genomes (B10K) Project - Family phase.</title>
        <authorList>
            <person name="Zhang G."/>
        </authorList>
    </citation>
    <scope>NUCLEOTIDE SEQUENCE [LARGE SCALE GENOMIC DNA]</scope>
    <source>
        <strain evidence="7">B10K-DU-001-70</strain>
        <tissue evidence="7">Muscle</tissue>
    </source>
</reference>
<feature type="non-terminal residue" evidence="7">
    <location>
        <position position="82"/>
    </location>
</feature>
<dbReference type="GO" id="GO:0008270">
    <property type="term" value="F:zinc ion binding"/>
    <property type="evidence" value="ECO:0007669"/>
    <property type="project" value="UniProtKB-KW"/>
</dbReference>
<dbReference type="PANTHER" id="PTHR23226">
    <property type="entry name" value="ZINC FINGER AND SCAN DOMAIN-CONTAINING"/>
    <property type="match status" value="1"/>
</dbReference>
<keyword evidence="8" id="KW-1185">Reference proteome</keyword>
<proteinExistence type="predicted"/>
<dbReference type="Proteomes" id="UP000557268">
    <property type="component" value="Unassembled WGS sequence"/>
</dbReference>
<keyword evidence="2" id="KW-0677">Repeat</keyword>
<accession>A0A7K5WZB4</accession>
<dbReference type="Gene3D" id="3.30.160.60">
    <property type="entry name" value="Classic Zinc Finger"/>
    <property type="match status" value="2"/>
</dbReference>
<dbReference type="GO" id="GO:0000978">
    <property type="term" value="F:RNA polymerase II cis-regulatory region sequence-specific DNA binding"/>
    <property type="evidence" value="ECO:0007669"/>
    <property type="project" value="TreeGrafter"/>
</dbReference>
<evidence type="ECO:0000259" key="6">
    <source>
        <dbReference type="PROSITE" id="PS50157"/>
    </source>
</evidence>
<gene>
    <name evidence="7" type="primary">Znf724</name>
    <name evidence="7" type="ORF">HYLPRA_R14953</name>
</gene>
<dbReference type="SMART" id="SM00355">
    <property type="entry name" value="ZnF_C2H2"/>
    <property type="match status" value="2"/>
</dbReference>
<dbReference type="GO" id="GO:0000981">
    <property type="term" value="F:DNA-binding transcription factor activity, RNA polymerase II-specific"/>
    <property type="evidence" value="ECO:0007669"/>
    <property type="project" value="TreeGrafter"/>
</dbReference>
<evidence type="ECO:0000256" key="2">
    <source>
        <dbReference type="ARBA" id="ARBA00022737"/>
    </source>
</evidence>
<dbReference type="PROSITE" id="PS50157">
    <property type="entry name" value="ZINC_FINGER_C2H2_2"/>
    <property type="match status" value="2"/>
</dbReference>
<evidence type="ECO:0000256" key="4">
    <source>
        <dbReference type="ARBA" id="ARBA00022833"/>
    </source>
</evidence>
<feature type="domain" description="C2H2-type" evidence="6">
    <location>
        <begin position="48"/>
        <end position="75"/>
    </location>
</feature>